<reference evidence="6 7" key="1">
    <citation type="journal article" date="2016" name="Mol. Biol. Evol.">
        <title>Comparative Genomics of Early-Diverging Mushroom-Forming Fungi Provides Insights into the Origins of Lignocellulose Decay Capabilities.</title>
        <authorList>
            <person name="Nagy L.G."/>
            <person name="Riley R."/>
            <person name="Tritt A."/>
            <person name="Adam C."/>
            <person name="Daum C."/>
            <person name="Floudas D."/>
            <person name="Sun H."/>
            <person name="Yadav J.S."/>
            <person name="Pangilinan J."/>
            <person name="Larsson K.H."/>
            <person name="Matsuura K."/>
            <person name="Barry K."/>
            <person name="Labutti K."/>
            <person name="Kuo R."/>
            <person name="Ohm R.A."/>
            <person name="Bhattacharya S.S."/>
            <person name="Shirouzu T."/>
            <person name="Yoshinaga Y."/>
            <person name="Martin F.M."/>
            <person name="Grigoriev I.V."/>
            <person name="Hibbett D.S."/>
        </authorList>
    </citation>
    <scope>NUCLEOTIDE SEQUENCE [LARGE SCALE GENOMIC DNA]</scope>
    <source>
        <strain evidence="6 7">HHB14362 ss-1</strain>
    </source>
</reference>
<dbReference type="STRING" id="1314782.A0A165SDL3"/>
<protein>
    <submittedName>
        <fullName evidence="6">RNA-binding domain-containing protein</fullName>
    </submittedName>
</protein>
<dbReference type="InterPro" id="IPR000504">
    <property type="entry name" value="RRM_dom"/>
</dbReference>
<dbReference type="InParanoid" id="A0A165SDL3"/>
<dbReference type="InterPro" id="IPR035979">
    <property type="entry name" value="RBD_domain_sf"/>
</dbReference>
<keyword evidence="1" id="KW-0677">Repeat</keyword>
<dbReference type="GO" id="GO:0003723">
    <property type="term" value="F:RNA binding"/>
    <property type="evidence" value="ECO:0007669"/>
    <property type="project" value="UniProtKB-UniRule"/>
</dbReference>
<evidence type="ECO:0000259" key="5">
    <source>
        <dbReference type="PROSITE" id="PS50102"/>
    </source>
</evidence>
<evidence type="ECO:0000256" key="4">
    <source>
        <dbReference type="SAM" id="MobiDB-lite"/>
    </source>
</evidence>
<sequence>MFKASVQKQLRSLVFSQTARRSALFAAHPSQVSASRSTWATRSFSMSSARLEDFNRQPGGPSEPTTTIYLGNLPYTATDEDLRDAGEQFGSVKRVSLGRFLDTGKSRGYAHIEFEDVESAKKMMQAHQEDPFYFGNRATRVDYARPSNRTFTRAPRKDGERADWARDE</sequence>
<dbReference type="Gene3D" id="3.30.70.330">
    <property type="match status" value="1"/>
</dbReference>
<dbReference type="PANTHER" id="PTHR23236:SF119">
    <property type="entry name" value="NUCLEAR RNA-BINDING PROTEIN SART-3"/>
    <property type="match status" value="1"/>
</dbReference>
<dbReference type="SUPFAM" id="SSF54928">
    <property type="entry name" value="RNA-binding domain, RBD"/>
    <property type="match status" value="1"/>
</dbReference>
<dbReference type="Proteomes" id="UP000076761">
    <property type="component" value="Unassembled WGS sequence"/>
</dbReference>
<dbReference type="PANTHER" id="PTHR23236">
    <property type="entry name" value="EUKARYOTIC TRANSLATION INITIATION FACTOR 4B/4H"/>
    <property type="match status" value="1"/>
</dbReference>
<dbReference type="EMBL" id="KV425574">
    <property type="protein sequence ID" value="KZT25004.1"/>
    <property type="molecule type" value="Genomic_DNA"/>
</dbReference>
<feature type="domain" description="RRM" evidence="5">
    <location>
        <begin position="66"/>
        <end position="146"/>
    </location>
</feature>
<feature type="region of interest" description="Disordered" evidence="4">
    <location>
        <begin position="145"/>
        <end position="168"/>
    </location>
</feature>
<evidence type="ECO:0000313" key="7">
    <source>
        <dbReference type="Proteomes" id="UP000076761"/>
    </source>
</evidence>
<keyword evidence="2 3" id="KW-0694">RNA-binding</keyword>
<gene>
    <name evidence="6" type="ORF">NEOLEDRAFT_1178764</name>
</gene>
<dbReference type="AlphaFoldDB" id="A0A165SDL3"/>
<accession>A0A165SDL3</accession>
<dbReference type="Pfam" id="PF00076">
    <property type="entry name" value="RRM_1"/>
    <property type="match status" value="1"/>
</dbReference>
<organism evidence="6 7">
    <name type="scientific">Neolentinus lepideus HHB14362 ss-1</name>
    <dbReference type="NCBI Taxonomy" id="1314782"/>
    <lineage>
        <taxon>Eukaryota</taxon>
        <taxon>Fungi</taxon>
        <taxon>Dikarya</taxon>
        <taxon>Basidiomycota</taxon>
        <taxon>Agaricomycotina</taxon>
        <taxon>Agaricomycetes</taxon>
        <taxon>Gloeophyllales</taxon>
        <taxon>Gloeophyllaceae</taxon>
        <taxon>Neolentinus</taxon>
    </lineage>
</organism>
<keyword evidence="7" id="KW-1185">Reference proteome</keyword>
<dbReference type="CDD" id="cd00590">
    <property type="entry name" value="RRM_SF"/>
    <property type="match status" value="1"/>
</dbReference>
<proteinExistence type="predicted"/>
<dbReference type="PROSITE" id="PS50102">
    <property type="entry name" value="RRM"/>
    <property type="match status" value="1"/>
</dbReference>
<evidence type="ECO:0000313" key="6">
    <source>
        <dbReference type="EMBL" id="KZT25004.1"/>
    </source>
</evidence>
<evidence type="ECO:0000256" key="3">
    <source>
        <dbReference type="PROSITE-ProRule" id="PRU00176"/>
    </source>
</evidence>
<dbReference type="InterPro" id="IPR012677">
    <property type="entry name" value="Nucleotide-bd_a/b_plait_sf"/>
</dbReference>
<dbReference type="OrthoDB" id="439808at2759"/>
<evidence type="ECO:0000256" key="2">
    <source>
        <dbReference type="ARBA" id="ARBA00022884"/>
    </source>
</evidence>
<dbReference type="SMART" id="SM00360">
    <property type="entry name" value="RRM"/>
    <property type="match status" value="1"/>
</dbReference>
<feature type="compositionally biased region" description="Basic and acidic residues" evidence="4">
    <location>
        <begin position="155"/>
        <end position="168"/>
    </location>
</feature>
<evidence type="ECO:0000256" key="1">
    <source>
        <dbReference type="ARBA" id="ARBA00022737"/>
    </source>
</evidence>
<name>A0A165SDL3_9AGAM</name>